<name>A0A9N9GYR6_9GLOM</name>
<dbReference type="Proteomes" id="UP000789759">
    <property type="component" value="Unassembled WGS sequence"/>
</dbReference>
<protein>
    <submittedName>
        <fullName evidence="1">14032_t:CDS:1</fullName>
    </submittedName>
</protein>
<dbReference type="EMBL" id="CAJVQA010006210">
    <property type="protein sequence ID" value="CAG8636300.1"/>
    <property type="molecule type" value="Genomic_DNA"/>
</dbReference>
<comment type="caution">
    <text evidence="1">The sequence shown here is derived from an EMBL/GenBank/DDBJ whole genome shotgun (WGS) entry which is preliminary data.</text>
</comment>
<reference evidence="1" key="1">
    <citation type="submission" date="2021-06" db="EMBL/GenBank/DDBJ databases">
        <authorList>
            <person name="Kallberg Y."/>
            <person name="Tangrot J."/>
            <person name="Rosling A."/>
        </authorList>
    </citation>
    <scope>NUCLEOTIDE SEQUENCE</scope>
    <source>
        <strain evidence="1">FL966</strain>
    </source>
</reference>
<proteinExistence type="predicted"/>
<gene>
    <name evidence="1" type="ORF">CPELLU_LOCUS8638</name>
</gene>
<evidence type="ECO:0000313" key="1">
    <source>
        <dbReference type="EMBL" id="CAG8636300.1"/>
    </source>
</evidence>
<dbReference type="AlphaFoldDB" id="A0A9N9GYR6"/>
<evidence type="ECO:0000313" key="2">
    <source>
        <dbReference type="Proteomes" id="UP000789759"/>
    </source>
</evidence>
<sequence>MPLKSKHERKQRPIWDHFEQEKLLSLTHYEAIYMYCHNSIYGIPEQMLRHLNETCEKIGEDIQIPRTAKMAKIAWYLKDKSDKNKDLISANIDILVHDELDDSNIEVDKIINNLEQVSLQMIDDIKNLSLNSQNDFLIPSLFEFFNP</sequence>
<accession>A0A9N9GYR6</accession>
<keyword evidence="2" id="KW-1185">Reference proteome</keyword>
<organism evidence="1 2">
    <name type="scientific">Cetraspora pellucida</name>
    <dbReference type="NCBI Taxonomy" id="1433469"/>
    <lineage>
        <taxon>Eukaryota</taxon>
        <taxon>Fungi</taxon>
        <taxon>Fungi incertae sedis</taxon>
        <taxon>Mucoromycota</taxon>
        <taxon>Glomeromycotina</taxon>
        <taxon>Glomeromycetes</taxon>
        <taxon>Diversisporales</taxon>
        <taxon>Gigasporaceae</taxon>
        <taxon>Cetraspora</taxon>
    </lineage>
</organism>